<evidence type="ECO:0000313" key="3">
    <source>
        <dbReference type="Proteomes" id="UP001497516"/>
    </source>
</evidence>
<proteinExistence type="predicted"/>
<dbReference type="Pfam" id="PF24626">
    <property type="entry name" value="SH3_Tf2-1"/>
    <property type="match status" value="1"/>
</dbReference>
<accession>A0AAV2FAD6</accession>
<dbReference type="InterPro" id="IPR056924">
    <property type="entry name" value="SH3_Tf2-1"/>
</dbReference>
<dbReference type="EMBL" id="OZ034819">
    <property type="protein sequence ID" value="CAL1394937.1"/>
    <property type="molecule type" value="Genomic_DNA"/>
</dbReference>
<dbReference type="AlphaFoldDB" id="A0AAV2FAD6"/>
<reference evidence="2 3" key="1">
    <citation type="submission" date="2024-04" db="EMBL/GenBank/DDBJ databases">
        <authorList>
            <person name="Fracassetti M."/>
        </authorList>
    </citation>
    <scope>NUCLEOTIDE SEQUENCE [LARGE SCALE GENOMIC DNA]</scope>
</reference>
<protein>
    <recommendedName>
        <fullName evidence="1">Tf2-1-like SH3-like domain-containing protein</fullName>
    </recommendedName>
</protein>
<evidence type="ECO:0000259" key="1">
    <source>
        <dbReference type="Pfam" id="PF24626"/>
    </source>
</evidence>
<feature type="domain" description="Tf2-1-like SH3-like" evidence="1">
    <location>
        <begin position="2"/>
        <end position="55"/>
    </location>
</feature>
<sequence>MRKEYFPHERRSKLLPRDDGPFQVLSLINDNSYNIDLPGEYGVSATFDVAALAPFLEYDLDLRANPLQVEGGDEGISTKAISIPTLVREEPDPVTRIQVKAFKGQLQAYLAPEHHQNEGRLVRGTRIDDHRSW</sequence>
<organism evidence="2 3">
    <name type="scientific">Linum trigynum</name>
    <dbReference type="NCBI Taxonomy" id="586398"/>
    <lineage>
        <taxon>Eukaryota</taxon>
        <taxon>Viridiplantae</taxon>
        <taxon>Streptophyta</taxon>
        <taxon>Embryophyta</taxon>
        <taxon>Tracheophyta</taxon>
        <taxon>Spermatophyta</taxon>
        <taxon>Magnoliopsida</taxon>
        <taxon>eudicotyledons</taxon>
        <taxon>Gunneridae</taxon>
        <taxon>Pentapetalae</taxon>
        <taxon>rosids</taxon>
        <taxon>fabids</taxon>
        <taxon>Malpighiales</taxon>
        <taxon>Linaceae</taxon>
        <taxon>Linum</taxon>
    </lineage>
</organism>
<keyword evidence="3" id="KW-1185">Reference proteome</keyword>
<dbReference type="Proteomes" id="UP001497516">
    <property type="component" value="Chromosome 6"/>
</dbReference>
<name>A0AAV2FAD6_9ROSI</name>
<evidence type="ECO:0000313" key="2">
    <source>
        <dbReference type="EMBL" id="CAL1394937.1"/>
    </source>
</evidence>
<gene>
    <name evidence="2" type="ORF">LTRI10_LOCUS35406</name>
</gene>